<feature type="compositionally biased region" description="Low complexity" evidence="1">
    <location>
        <begin position="407"/>
        <end position="454"/>
    </location>
</feature>
<organism evidence="4 5">
    <name type="scientific">Georgenia ruanii</name>
    <dbReference type="NCBI Taxonomy" id="348442"/>
    <lineage>
        <taxon>Bacteria</taxon>
        <taxon>Bacillati</taxon>
        <taxon>Actinomycetota</taxon>
        <taxon>Actinomycetes</taxon>
        <taxon>Micrococcales</taxon>
        <taxon>Bogoriellaceae</taxon>
        <taxon>Georgenia</taxon>
    </lineage>
</organism>
<feature type="non-terminal residue" evidence="4">
    <location>
        <position position="1"/>
    </location>
</feature>
<feature type="domain" description="DUF58" evidence="3">
    <location>
        <begin position="199"/>
        <end position="284"/>
    </location>
</feature>
<keyword evidence="5" id="KW-1185">Reference proteome</keyword>
<evidence type="ECO:0000313" key="4">
    <source>
        <dbReference type="EMBL" id="MPV89373.1"/>
    </source>
</evidence>
<name>A0A7J9UYB8_9MICO</name>
<feature type="region of interest" description="Disordered" evidence="1">
    <location>
        <begin position="404"/>
        <end position="454"/>
    </location>
</feature>
<keyword evidence="2" id="KW-0472">Membrane</keyword>
<dbReference type="PANTHER" id="PTHR34351:SF1">
    <property type="entry name" value="SLR1927 PROTEIN"/>
    <property type="match status" value="1"/>
</dbReference>
<evidence type="ECO:0000313" key="5">
    <source>
        <dbReference type="Proteomes" id="UP000429644"/>
    </source>
</evidence>
<gene>
    <name evidence="4" type="ORF">GB882_11910</name>
</gene>
<dbReference type="PANTHER" id="PTHR34351">
    <property type="entry name" value="SLR1927 PROTEIN-RELATED"/>
    <property type="match status" value="1"/>
</dbReference>
<comment type="caution">
    <text evidence="4">The sequence shown here is derived from an EMBL/GenBank/DDBJ whole genome shotgun (WGS) entry which is preliminary data.</text>
</comment>
<sequence length="454" mass="48163">MRPLRLTTRGLAFLAAGLAAVLAAVVLGYPDITRIGVLLAALPALAVLTGWRRTPRLGVRRSVAPDLLWPDGEATVTLEVRNEGRRPTLPFLATERLDPALGDAPRLVLPPLRVGERHAATYRLHPARRGVYALGPLALELRDPFGLTRAGLEPGDPAELVVLPRVHELGGVRLRREGDAGDWHVPHSVAPQGEDDISTRHYRYGDDLRRVHWPATAHRGQLMVRQEERPARRRATLVLDSRAKAHWGTDEDGSFEWAVSALASVAVHLGRQGWSLSLVSADTVREGTAARVLGADAVLRELARARVHWGDLDPVLRAARELPAGAVVAVATDHDEPALRRLVPARPHGAAGVLLLVRAETFAPGALADPPGPGAADRADRLARLARAGGWRTAVARAGDPPSTVWRAATAAPPDRTAARTVPAATAPTAAVPTGTATGTAEPAGTAAPPAVAR</sequence>
<feature type="transmembrane region" description="Helical" evidence="2">
    <location>
        <begin position="33"/>
        <end position="51"/>
    </location>
</feature>
<keyword evidence="2" id="KW-0812">Transmembrane</keyword>
<dbReference type="Proteomes" id="UP000429644">
    <property type="component" value="Unassembled WGS sequence"/>
</dbReference>
<reference evidence="4 5" key="1">
    <citation type="submission" date="2019-10" db="EMBL/GenBank/DDBJ databases">
        <title>Georgenia wutianyii sp. nov. and Georgenia yuyongxinii sp. nov. isolated from plateau pika (Ochotona curzoniae) in the Qinghai-Tibet plateau of China.</title>
        <authorList>
            <person name="Tian Z."/>
        </authorList>
    </citation>
    <scope>NUCLEOTIDE SEQUENCE [LARGE SCALE GENOMIC DNA]</scope>
    <source>
        <strain evidence="4 5">JCM 15130</strain>
    </source>
</reference>
<dbReference type="InterPro" id="IPR002881">
    <property type="entry name" value="DUF58"/>
</dbReference>
<proteinExistence type="predicted"/>
<accession>A0A7J9UYB8</accession>
<evidence type="ECO:0000256" key="2">
    <source>
        <dbReference type="SAM" id="Phobius"/>
    </source>
</evidence>
<dbReference type="EMBL" id="WHPD01002569">
    <property type="protein sequence ID" value="MPV89373.1"/>
    <property type="molecule type" value="Genomic_DNA"/>
</dbReference>
<protein>
    <submittedName>
        <fullName evidence="4">DUF58 domain-containing protein</fullName>
    </submittedName>
</protein>
<evidence type="ECO:0000256" key="1">
    <source>
        <dbReference type="SAM" id="MobiDB-lite"/>
    </source>
</evidence>
<dbReference type="Pfam" id="PF01882">
    <property type="entry name" value="DUF58"/>
    <property type="match status" value="1"/>
</dbReference>
<keyword evidence="2" id="KW-1133">Transmembrane helix</keyword>
<dbReference type="AlphaFoldDB" id="A0A7J9UYB8"/>
<dbReference type="RefSeq" id="WP_152232102.1">
    <property type="nucleotide sequence ID" value="NZ_VUKE01000013.1"/>
</dbReference>
<evidence type="ECO:0000259" key="3">
    <source>
        <dbReference type="Pfam" id="PF01882"/>
    </source>
</evidence>
<dbReference type="OrthoDB" id="9812729at2"/>